<dbReference type="Proteomes" id="UP000807825">
    <property type="component" value="Unassembled WGS sequence"/>
</dbReference>
<evidence type="ECO:0000256" key="6">
    <source>
        <dbReference type="ARBA" id="ARBA00023049"/>
    </source>
</evidence>
<proteinExistence type="inferred from homology"/>
<dbReference type="Pfam" id="PF00246">
    <property type="entry name" value="Peptidase_M14"/>
    <property type="match status" value="1"/>
</dbReference>
<keyword evidence="6" id="KW-0482">Metalloprotease</keyword>
<dbReference type="GO" id="GO:0004181">
    <property type="term" value="F:metallocarboxypeptidase activity"/>
    <property type="evidence" value="ECO:0007669"/>
    <property type="project" value="InterPro"/>
</dbReference>
<dbReference type="GO" id="GO:0005615">
    <property type="term" value="C:extracellular space"/>
    <property type="evidence" value="ECO:0007669"/>
    <property type="project" value="TreeGrafter"/>
</dbReference>
<evidence type="ECO:0000256" key="7">
    <source>
        <dbReference type="PROSITE-ProRule" id="PRU01379"/>
    </source>
</evidence>
<evidence type="ECO:0000256" key="3">
    <source>
        <dbReference type="ARBA" id="ARBA00022670"/>
    </source>
</evidence>
<dbReference type="SUPFAM" id="SSF53187">
    <property type="entry name" value="Zn-dependent exopeptidases"/>
    <property type="match status" value="1"/>
</dbReference>
<feature type="region of interest" description="Disordered" evidence="8">
    <location>
        <begin position="218"/>
        <end position="252"/>
    </location>
</feature>
<dbReference type="GO" id="GO:0008270">
    <property type="term" value="F:zinc ion binding"/>
    <property type="evidence" value="ECO:0007669"/>
    <property type="project" value="InterPro"/>
</dbReference>
<keyword evidence="3" id="KW-0645">Protease</keyword>
<dbReference type="GO" id="GO:0006508">
    <property type="term" value="P:proteolysis"/>
    <property type="evidence" value="ECO:0007669"/>
    <property type="project" value="UniProtKB-KW"/>
</dbReference>
<name>A0A9D6Z590_9BACT</name>
<evidence type="ECO:0000256" key="1">
    <source>
        <dbReference type="ARBA" id="ARBA00001947"/>
    </source>
</evidence>
<dbReference type="Gene3D" id="3.40.630.10">
    <property type="entry name" value="Zn peptidases"/>
    <property type="match status" value="1"/>
</dbReference>
<dbReference type="SMART" id="SM00631">
    <property type="entry name" value="Zn_pept"/>
    <property type="match status" value="1"/>
</dbReference>
<organism evidence="10 11">
    <name type="scientific">Desulfomonile tiedjei</name>
    <dbReference type="NCBI Taxonomy" id="2358"/>
    <lineage>
        <taxon>Bacteria</taxon>
        <taxon>Pseudomonadati</taxon>
        <taxon>Thermodesulfobacteriota</taxon>
        <taxon>Desulfomonilia</taxon>
        <taxon>Desulfomonilales</taxon>
        <taxon>Desulfomonilaceae</taxon>
        <taxon>Desulfomonile</taxon>
    </lineage>
</organism>
<evidence type="ECO:0000313" key="11">
    <source>
        <dbReference type="Proteomes" id="UP000807825"/>
    </source>
</evidence>
<evidence type="ECO:0000256" key="5">
    <source>
        <dbReference type="ARBA" id="ARBA00022833"/>
    </source>
</evidence>
<protein>
    <submittedName>
        <fullName evidence="10">Carboxypeptidase</fullName>
    </submittedName>
</protein>
<dbReference type="EMBL" id="JACRDE010000529">
    <property type="protein sequence ID" value="MBI5251834.1"/>
    <property type="molecule type" value="Genomic_DNA"/>
</dbReference>
<dbReference type="PANTHER" id="PTHR11705:SF143">
    <property type="entry name" value="SLL0236 PROTEIN"/>
    <property type="match status" value="1"/>
</dbReference>
<dbReference type="PRINTS" id="PR00765">
    <property type="entry name" value="CRBOXYPTASEA"/>
</dbReference>
<gene>
    <name evidence="10" type="ORF">HY912_20265</name>
</gene>
<keyword evidence="4" id="KW-0378">Hydrolase</keyword>
<feature type="domain" description="Peptidase M14" evidence="9">
    <location>
        <begin position="99"/>
        <end position="450"/>
    </location>
</feature>
<evidence type="ECO:0000256" key="4">
    <source>
        <dbReference type="ARBA" id="ARBA00022801"/>
    </source>
</evidence>
<keyword evidence="5" id="KW-0862">Zinc</keyword>
<comment type="cofactor">
    <cofactor evidence="1">
        <name>Zn(2+)</name>
        <dbReference type="ChEBI" id="CHEBI:29105"/>
    </cofactor>
</comment>
<evidence type="ECO:0000256" key="2">
    <source>
        <dbReference type="ARBA" id="ARBA00005988"/>
    </source>
</evidence>
<dbReference type="InterPro" id="IPR000834">
    <property type="entry name" value="Peptidase_M14"/>
</dbReference>
<comment type="caution">
    <text evidence="10">The sequence shown here is derived from an EMBL/GenBank/DDBJ whole genome shotgun (WGS) entry which is preliminary data.</text>
</comment>
<evidence type="ECO:0000313" key="10">
    <source>
        <dbReference type="EMBL" id="MBI5251834.1"/>
    </source>
</evidence>
<comment type="similarity">
    <text evidence="2 7">Belongs to the peptidase M14 family.</text>
</comment>
<sequence length="459" mass="51482">MGMYDVRIAVKDTADGRELDKMELDLHRRAARKEAKNRFIVPGLLTSEQIEKVKRAGFEVTIVADVSNVAARRRAEVSQTNRFAKTLSAAAMLPQLFTGYLNVEEIETSLINLSKHHAAMATLIELPNPSWEKRVSHAVRLGAGDEKDRPGVLFTGSMHAREWGGSDICVSFINSLVNAYEKKSALQIGPRVYKPGEIKQIMEKIWIYVFPDVNPDGKQYSQSHDDPGDVDNQGTWWRKNRNPNGNSNPRHQGVDINRNFDFLWRSGLGTSADVSREIYKGPSPFSEPETRNVKHLFDSYPDIQYYVDIHSYSGLVLCAWGDDESQSTDPSQSFLNEAYDGKRGYKDGSAYGEYIPLSDDILSLGIAGRMNEALAAVGETAYIVQQGIELYPTTGTSSDYAYSRHMADPAKTKITAFTIEFGAKFIPEFSEMKQIIEQVNAAMTELCWIASRKAVLRRR</sequence>
<accession>A0A9D6Z590</accession>
<dbReference type="PANTHER" id="PTHR11705">
    <property type="entry name" value="PROTEASE FAMILY M14 CARBOXYPEPTIDASE A,B"/>
    <property type="match status" value="1"/>
</dbReference>
<reference evidence="10" key="1">
    <citation type="submission" date="2020-07" db="EMBL/GenBank/DDBJ databases">
        <title>Huge and variable diversity of episymbiotic CPR bacteria and DPANN archaea in groundwater ecosystems.</title>
        <authorList>
            <person name="He C.Y."/>
            <person name="Keren R."/>
            <person name="Whittaker M."/>
            <person name="Farag I.F."/>
            <person name="Doudna J."/>
            <person name="Cate J.H.D."/>
            <person name="Banfield J.F."/>
        </authorList>
    </citation>
    <scope>NUCLEOTIDE SEQUENCE</scope>
    <source>
        <strain evidence="10">NC_groundwater_1664_Pr3_B-0.1um_52_9</strain>
    </source>
</reference>
<dbReference type="AlphaFoldDB" id="A0A9D6Z590"/>
<evidence type="ECO:0000259" key="9">
    <source>
        <dbReference type="PROSITE" id="PS52035"/>
    </source>
</evidence>
<keyword evidence="10" id="KW-0121">Carboxypeptidase</keyword>
<evidence type="ECO:0000256" key="8">
    <source>
        <dbReference type="SAM" id="MobiDB-lite"/>
    </source>
</evidence>
<dbReference type="PROSITE" id="PS52035">
    <property type="entry name" value="PEPTIDASE_M14"/>
    <property type="match status" value="1"/>
</dbReference>
<feature type="active site" description="Proton donor/acceptor" evidence="7">
    <location>
        <position position="420"/>
    </location>
</feature>